<name>F6D7X4_METPW</name>
<evidence type="ECO:0000259" key="1">
    <source>
        <dbReference type="Pfam" id="PF01978"/>
    </source>
</evidence>
<dbReference type="Gene3D" id="3.30.870.10">
    <property type="entry name" value="Endonuclease Chain A"/>
    <property type="match status" value="1"/>
</dbReference>
<dbReference type="Pfam" id="PF01978">
    <property type="entry name" value="TrmB"/>
    <property type="match status" value="1"/>
</dbReference>
<dbReference type="InterPro" id="IPR036390">
    <property type="entry name" value="WH_DNA-bd_sf"/>
</dbReference>
<dbReference type="EMBL" id="CP002772">
    <property type="protein sequence ID" value="AEG18497.1"/>
    <property type="molecule type" value="Genomic_DNA"/>
</dbReference>
<feature type="domain" description="Transcription regulator TrmB N-terminal" evidence="1">
    <location>
        <begin position="10"/>
        <end position="74"/>
    </location>
</feature>
<proteinExistence type="predicted"/>
<reference evidence="2 3" key="1">
    <citation type="journal article" date="2014" name="Int. J. Syst. Evol. Microbiol.">
        <title>Methanobacterium paludis sp. nov. and a novel strain of Methanobacterium lacus isolated from northern peatlands.</title>
        <authorList>
            <person name="Cadillo-Quiroz H."/>
            <person name="Brauer S.L."/>
            <person name="Goodson N."/>
            <person name="Yavitt J.B."/>
            <person name="Zinder S.H."/>
        </authorList>
    </citation>
    <scope>NUCLEOTIDE SEQUENCE [LARGE SCALE GENOMIC DNA]</scope>
    <source>
        <strain evidence="3">DSM 25820 / JCM 18151 / SWAN1</strain>
    </source>
</reference>
<dbReference type="InterPro" id="IPR002831">
    <property type="entry name" value="Tscrpt_reg_TrmB_N"/>
</dbReference>
<dbReference type="Gene3D" id="1.10.10.10">
    <property type="entry name" value="Winged helix-like DNA-binding domain superfamily/Winged helix DNA-binding domain"/>
    <property type="match status" value="1"/>
</dbReference>
<dbReference type="InterPro" id="IPR051797">
    <property type="entry name" value="TrmB-like"/>
</dbReference>
<dbReference type="AlphaFoldDB" id="F6D7X4"/>
<gene>
    <name evidence="2" type="ordered locus">MSWAN_1483</name>
</gene>
<dbReference type="KEGG" id="mew:MSWAN_1483"/>
<dbReference type="HOGENOM" id="CLU_072493_0_1_2"/>
<dbReference type="eggNOG" id="arCOG02037">
    <property type="taxonomic scope" value="Archaea"/>
</dbReference>
<dbReference type="PANTHER" id="PTHR34293:SF1">
    <property type="entry name" value="HTH-TYPE TRANSCRIPTIONAL REGULATOR TRMBL2"/>
    <property type="match status" value="1"/>
</dbReference>
<dbReference type="PANTHER" id="PTHR34293">
    <property type="entry name" value="HTH-TYPE TRANSCRIPTIONAL REGULATOR TRMBL2"/>
    <property type="match status" value="1"/>
</dbReference>
<dbReference type="RefSeq" id="WP_013825998.1">
    <property type="nucleotide sequence ID" value="NC_015574.1"/>
</dbReference>
<dbReference type="Proteomes" id="UP000009231">
    <property type="component" value="Chromosome"/>
</dbReference>
<evidence type="ECO:0000313" key="2">
    <source>
        <dbReference type="EMBL" id="AEG18497.1"/>
    </source>
</evidence>
<organism evidence="2 3">
    <name type="scientific">Methanobacterium paludis (strain DSM 25820 / JCM 18151 / SWAN1)</name>
    <dbReference type="NCBI Taxonomy" id="868131"/>
    <lineage>
        <taxon>Archaea</taxon>
        <taxon>Methanobacteriati</taxon>
        <taxon>Methanobacteriota</taxon>
        <taxon>Methanomada group</taxon>
        <taxon>Methanobacteria</taxon>
        <taxon>Methanobacteriales</taxon>
        <taxon>Methanobacteriaceae</taxon>
        <taxon>Methanobacterium</taxon>
    </lineage>
</organism>
<dbReference type="GeneID" id="10668990"/>
<evidence type="ECO:0000313" key="3">
    <source>
        <dbReference type="Proteomes" id="UP000009231"/>
    </source>
</evidence>
<protein>
    <submittedName>
        <fullName evidence="2">Transcriptional regulator, TrmB</fullName>
    </submittedName>
</protein>
<dbReference type="STRING" id="868131.MSWAN_1483"/>
<accession>F6D7X4</accession>
<dbReference type="InterPro" id="IPR036388">
    <property type="entry name" value="WH-like_DNA-bd_sf"/>
</dbReference>
<dbReference type="OrthoDB" id="30795at2157"/>
<keyword evidence="3" id="KW-1185">Reference proteome</keyword>
<sequence>MNNDNLLSTLQKLGLTYYEAKAYLALMILGVSKPSVIAEESGVPRTKIYEVLKKLEKDRWVTIEKSRPATVTPTYPRKVLEEHKLRFNHEIDGVSNELAMIYNDVIQKEVPKIRIVYSAESVSQMKSEVMGNAKNEIMSMGSLYLPHEADILRYNLMMTKKRSVRIRSITQPQNDADLETVKNLSQVIEIKEGHGYCLKTIMVDNKEVILVMANIKDEIPIMEDVIAVWITSPALTSCLASVFEMEWKNLEYYTDNK</sequence>
<dbReference type="SUPFAM" id="SSF46785">
    <property type="entry name" value="Winged helix' DNA-binding domain"/>
    <property type="match status" value="1"/>
</dbReference>